<dbReference type="PANTHER" id="PTHR10695">
    <property type="entry name" value="DEPHOSPHO-COA KINASE-RELATED"/>
    <property type="match status" value="1"/>
</dbReference>
<dbReference type="KEGG" id="pmai:CF386_02050"/>
<dbReference type="InterPro" id="IPR001977">
    <property type="entry name" value="Depp_CoAkinase"/>
</dbReference>
<dbReference type="RefSeq" id="WP_089072824.1">
    <property type="nucleotide sequence ID" value="NZ_CBCSAM010000005.1"/>
</dbReference>
<dbReference type="NCBIfam" id="TIGR00152">
    <property type="entry name" value="dephospho-CoA kinase"/>
    <property type="match status" value="1"/>
</dbReference>
<comment type="pathway">
    <text evidence="5">Cofactor biosynthesis; coenzyme A biosynthesis; CoA from (R)-pantothenate: step 5/5.</text>
</comment>
<dbReference type="GO" id="GO:0015937">
    <property type="term" value="P:coenzyme A biosynthetic process"/>
    <property type="evidence" value="ECO:0007669"/>
    <property type="project" value="UniProtKB-UniRule"/>
</dbReference>
<comment type="function">
    <text evidence="5">Catalyzes the phosphorylation of the 3'-hydroxyl group of dephosphocoenzyme A to form coenzyme A.</text>
</comment>
<feature type="binding site" evidence="5">
    <location>
        <begin position="12"/>
        <end position="17"/>
    </location>
    <ligand>
        <name>ATP</name>
        <dbReference type="ChEBI" id="CHEBI:30616"/>
    </ligand>
</feature>
<protein>
    <recommendedName>
        <fullName evidence="5 6">Dephospho-CoA kinase</fullName>
        <ecNumber evidence="5 6">2.7.1.24</ecNumber>
    </recommendedName>
    <alternativeName>
        <fullName evidence="5">Dephosphocoenzyme A kinase</fullName>
    </alternativeName>
</protein>
<organism evidence="7 8">
    <name type="scientific">Paraphotobacterium marinum</name>
    <dbReference type="NCBI Taxonomy" id="1755811"/>
    <lineage>
        <taxon>Bacteria</taxon>
        <taxon>Pseudomonadati</taxon>
        <taxon>Pseudomonadota</taxon>
        <taxon>Gammaproteobacteria</taxon>
        <taxon>Vibrionales</taxon>
        <taxon>Vibrionaceae</taxon>
        <taxon>Paraphotobacterium</taxon>
    </lineage>
</organism>
<dbReference type="PANTHER" id="PTHR10695:SF46">
    <property type="entry name" value="BIFUNCTIONAL COENZYME A SYNTHASE-RELATED"/>
    <property type="match status" value="1"/>
</dbReference>
<keyword evidence="5" id="KW-0963">Cytoplasm</keyword>
<dbReference type="EMBL" id="CP022355">
    <property type="protein sequence ID" value="ASK77914.1"/>
    <property type="molecule type" value="Genomic_DNA"/>
</dbReference>
<dbReference type="GO" id="GO:0004140">
    <property type="term" value="F:dephospho-CoA kinase activity"/>
    <property type="evidence" value="ECO:0007669"/>
    <property type="project" value="UniProtKB-UniRule"/>
</dbReference>
<reference evidence="7 8" key="1">
    <citation type="journal article" date="2016" name="Int. J. Syst. Evol. Microbiol.">
        <title>Paraphotobacterium marinum gen. nov., sp. nov., a member of the family Vibrionaceae, isolated from surface seawater.</title>
        <authorList>
            <person name="Huang Z."/>
            <person name="Dong C."/>
            <person name="Shao Z."/>
        </authorList>
    </citation>
    <scope>NUCLEOTIDE SEQUENCE [LARGE SCALE GENOMIC DNA]</scope>
    <source>
        <strain evidence="7 8">NSCS20N07D</strain>
    </source>
</reference>
<sequence>MKYTIGLTGGIASGKTTVTNIFENFGINIIDADKIAKQVVSPKSDALEEIKKKFGNKIIKDNELNRALLRKIIFKDKSAKMWLESLLHPIILEQVVKDISLSSSPYCILSAPLLFEANFQKLTKRNITVLTTMTSQVNRVIKRDNVDLIQAKAVISNQLSNKMKIRLSDDIITNNSNLKNLKNKVLSLHIQYQQFSRI</sequence>
<evidence type="ECO:0000313" key="7">
    <source>
        <dbReference type="EMBL" id="ASK77914.1"/>
    </source>
</evidence>
<comment type="similarity">
    <text evidence="1 5">Belongs to the CoaE family.</text>
</comment>
<evidence type="ECO:0000256" key="1">
    <source>
        <dbReference type="ARBA" id="ARBA00009018"/>
    </source>
</evidence>
<evidence type="ECO:0000256" key="4">
    <source>
        <dbReference type="ARBA" id="ARBA00022993"/>
    </source>
</evidence>
<dbReference type="GO" id="GO:0005737">
    <property type="term" value="C:cytoplasm"/>
    <property type="evidence" value="ECO:0007669"/>
    <property type="project" value="UniProtKB-SubCell"/>
</dbReference>
<evidence type="ECO:0000256" key="2">
    <source>
        <dbReference type="ARBA" id="ARBA00022741"/>
    </source>
</evidence>
<dbReference type="SUPFAM" id="SSF52540">
    <property type="entry name" value="P-loop containing nucleoside triphosphate hydrolases"/>
    <property type="match status" value="1"/>
</dbReference>
<dbReference type="CDD" id="cd02022">
    <property type="entry name" value="DPCK"/>
    <property type="match status" value="1"/>
</dbReference>
<evidence type="ECO:0000256" key="5">
    <source>
        <dbReference type="HAMAP-Rule" id="MF_00376"/>
    </source>
</evidence>
<dbReference type="HAMAP" id="MF_00376">
    <property type="entry name" value="Dephospho_CoA_kinase"/>
    <property type="match status" value="1"/>
</dbReference>
<keyword evidence="3 5" id="KW-0067">ATP-binding</keyword>
<evidence type="ECO:0000256" key="6">
    <source>
        <dbReference type="NCBIfam" id="TIGR00152"/>
    </source>
</evidence>
<proteinExistence type="inferred from homology"/>
<dbReference type="UniPathway" id="UPA00241">
    <property type="reaction ID" value="UER00356"/>
</dbReference>
<dbReference type="Proteomes" id="UP000242175">
    <property type="component" value="Chromosome large"/>
</dbReference>
<keyword evidence="5" id="KW-0808">Transferase</keyword>
<comment type="catalytic activity">
    <reaction evidence="5">
        <text>3'-dephospho-CoA + ATP = ADP + CoA + H(+)</text>
        <dbReference type="Rhea" id="RHEA:18245"/>
        <dbReference type="ChEBI" id="CHEBI:15378"/>
        <dbReference type="ChEBI" id="CHEBI:30616"/>
        <dbReference type="ChEBI" id="CHEBI:57287"/>
        <dbReference type="ChEBI" id="CHEBI:57328"/>
        <dbReference type="ChEBI" id="CHEBI:456216"/>
        <dbReference type="EC" id="2.7.1.24"/>
    </reaction>
</comment>
<accession>A0A220VBZ1</accession>
<keyword evidence="8" id="KW-1185">Reference proteome</keyword>
<dbReference type="InterPro" id="IPR027417">
    <property type="entry name" value="P-loop_NTPase"/>
</dbReference>
<dbReference type="Pfam" id="PF01121">
    <property type="entry name" value="CoaE"/>
    <property type="match status" value="1"/>
</dbReference>
<evidence type="ECO:0000256" key="3">
    <source>
        <dbReference type="ARBA" id="ARBA00022840"/>
    </source>
</evidence>
<dbReference type="PROSITE" id="PS51219">
    <property type="entry name" value="DPCK"/>
    <property type="match status" value="1"/>
</dbReference>
<dbReference type="AlphaFoldDB" id="A0A220VBZ1"/>
<comment type="subcellular location">
    <subcellularLocation>
        <location evidence="5">Cytoplasm</location>
    </subcellularLocation>
</comment>
<gene>
    <name evidence="5" type="primary">coaE</name>
    <name evidence="7" type="ORF">CF386_02050</name>
</gene>
<keyword evidence="2 5" id="KW-0547">Nucleotide-binding</keyword>
<dbReference type="Gene3D" id="3.40.50.300">
    <property type="entry name" value="P-loop containing nucleotide triphosphate hydrolases"/>
    <property type="match status" value="1"/>
</dbReference>
<dbReference type="GO" id="GO:0005524">
    <property type="term" value="F:ATP binding"/>
    <property type="evidence" value="ECO:0007669"/>
    <property type="project" value="UniProtKB-UniRule"/>
</dbReference>
<keyword evidence="5 7" id="KW-0418">Kinase</keyword>
<dbReference type="EC" id="2.7.1.24" evidence="5 6"/>
<evidence type="ECO:0000313" key="8">
    <source>
        <dbReference type="Proteomes" id="UP000242175"/>
    </source>
</evidence>
<dbReference type="OrthoDB" id="9812943at2"/>
<keyword evidence="4 5" id="KW-0173">Coenzyme A biosynthesis</keyword>
<name>A0A220VBZ1_9GAMM</name>